<organism evidence="1 2">
    <name type="scientific">Mycobacterium europaeum</name>
    <dbReference type="NCBI Taxonomy" id="761804"/>
    <lineage>
        <taxon>Bacteria</taxon>
        <taxon>Bacillati</taxon>
        <taxon>Actinomycetota</taxon>
        <taxon>Actinomycetes</taxon>
        <taxon>Mycobacteriales</taxon>
        <taxon>Mycobacteriaceae</taxon>
        <taxon>Mycobacterium</taxon>
        <taxon>Mycobacterium simiae complex</taxon>
    </lineage>
</organism>
<gene>
    <name evidence="1" type="ORF">BN000_00658</name>
</gene>
<protein>
    <submittedName>
        <fullName evidence="1">Uncharacterized protein</fullName>
    </submittedName>
</protein>
<dbReference type="EMBL" id="CTEC01000001">
    <property type="protein sequence ID" value="CQD03822.1"/>
    <property type="molecule type" value="Genomic_DNA"/>
</dbReference>
<evidence type="ECO:0000313" key="2">
    <source>
        <dbReference type="Proteomes" id="UP000199601"/>
    </source>
</evidence>
<dbReference type="Pfam" id="PF23148">
    <property type="entry name" value="Gp77"/>
    <property type="match status" value="1"/>
</dbReference>
<evidence type="ECO:0000313" key="1">
    <source>
        <dbReference type="EMBL" id="CQD03822.1"/>
    </source>
</evidence>
<dbReference type="RefSeq" id="WP_090418404.1">
    <property type="nucleotide sequence ID" value="NZ_CTEC01000001.1"/>
</dbReference>
<reference evidence="2" key="1">
    <citation type="submission" date="2015-03" db="EMBL/GenBank/DDBJ databases">
        <authorList>
            <person name="Urmite Genomes"/>
        </authorList>
    </citation>
    <scope>NUCLEOTIDE SEQUENCE [LARGE SCALE GENOMIC DNA]</scope>
    <source>
        <strain evidence="2">CSUR P1344</strain>
    </source>
</reference>
<sequence length="724" mass="72514" precursor="true">MAVLFDSSAASHAALTAIGSTPAVTHNVSATAPNLVALAAVYWAGTQDASSAAFTVTFGGQTMTEIPGGEIGFATGDTCMLKFYELIGPPTGPQTVQASLDTDLGAGTLSLVSGTWSGVASVGDAVTATGRAGGANLVVPSATAPMFFNAFSCKPSAAGVKADQLAPPAGLTVTPSATGGTLAAGTYTWTATAINAAGETTGSNQVTKTTTGSTSSAALACPAVLGATGWNVYRTLSGVTTLVATINTAGALAYTDTGTAGTAATVPAANTANVYNQTVRASIASTAAINPLLIGDAAGAGTVDFATTAPVDDTDQWAGIGVGLIGQGVAFDAVGAGASGAGLTQSWLHNITGNCVLVAASVAGLPSGASLSAQVGSTPMVPLGVAGDYAYSTTKTTYSTQQVELILFIFVFIWYTQVATTTTVYSYSPSLFLFGLIGAPTGEQTITLSSSAAANIAANSASYENVSGFDAAVANGSYVSPVTVQSTVPAARVVSVHAIEPEANTFTYESSENLAASPTLTSVAASDLTQAKRAVVSTSAAEQILLLGDGPGDFSVTPVALMTSNGATPTNTPNWAVAGVNLAPAVVELNASQEVEFFGGTAALTDYRSHIPSPLRTWVVPATVATAATYGLPAQQWAQAVDSVLDYTLDWTEYLAGTGDTLVAVTFVPFNSTLSVVATSITDTTVTGWITGGTSGVSVPVTVHITTLYGRQDDRSFALVITQT</sequence>
<keyword evidence="2" id="KW-1185">Reference proteome</keyword>
<name>A0A0U1CZ57_9MYCO</name>
<dbReference type="Proteomes" id="UP000199601">
    <property type="component" value="Unassembled WGS sequence"/>
</dbReference>
<dbReference type="InterPro" id="IPR056928">
    <property type="entry name" value="Gp77-like"/>
</dbReference>
<proteinExistence type="predicted"/>
<dbReference type="AlphaFoldDB" id="A0A0U1CZ57"/>
<accession>A0A0U1CZ57</accession>